<dbReference type="EMBL" id="QFXD01000076">
    <property type="protein sequence ID" value="RDH92141.1"/>
    <property type="molecule type" value="Genomic_DNA"/>
</dbReference>
<evidence type="ECO:0000256" key="2">
    <source>
        <dbReference type="ARBA" id="ARBA00022729"/>
    </source>
</evidence>
<comment type="caution">
    <text evidence="6">The sequence shown here is derived from an EMBL/GenBank/DDBJ whole genome shotgun (WGS) entry which is preliminary data.</text>
</comment>
<sequence>MVFSPFKFIALLAMLLLSLSAVGGSVPLSVQEKAWLDQQVQVQVGLIDGMAPISSYKENGQPSGIAADYLRFVSRKMGLELKLVPLGDRSALDAAMMAGGLDLSAVDDWTPERAEFLLFPRPYINLPGALYSSGRMPQLTLQELPGKRVAVVELSVWQDWLMREFPDTTLVKVSGVAEGLSSVAMGDADAYIGDTATARHQLAQGVAPGVMEVAQAGRSRDFSFAVGKDNQMLVNILQKGLDSISPEEQLAIRKRWQVLDQPPLMQNSAVVVMLSILLALLWIGVWIWGFRHLVDRKVTRRTAGLKRSLHRRRRVEGELKEDRERLRLQLARVERDSGMAKNHLSLLGLSVLFGGWEWDVRRELLRWDDNMQRVFGFRPGSFDGTFDAYLGRIHVDDREAVVAAFKKVLQGGADFRIEYRIVKPGGEVVWLVDSGRLVRNAGGSGARLLGVARVREGRDDQGMLTSTGSTVTNEEKPLQGFAYKGL</sequence>
<evidence type="ECO:0000313" key="7">
    <source>
        <dbReference type="Proteomes" id="UP000255508"/>
    </source>
</evidence>
<dbReference type="CDD" id="cd00130">
    <property type="entry name" value="PAS"/>
    <property type="match status" value="1"/>
</dbReference>
<dbReference type="PANTHER" id="PTHR35936">
    <property type="entry name" value="MEMBRANE-BOUND LYTIC MUREIN TRANSGLYCOSYLASE F"/>
    <property type="match status" value="1"/>
</dbReference>
<evidence type="ECO:0000256" key="4">
    <source>
        <dbReference type="SAM" id="SignalP"/>
    </source>
</evidence>
<gene>
    <name evidence="6" type="ORF">DIZ79_04270</name>
</gene>
<dbReference type="Gene3D" id="2.10.70.100">
    <property type="match status" value="1"/>
</dbReference>
<dbReference type="InterPro" id="IPR001638">
    <property type="entry name" value="Solute-binding_3/MltF_N"/>
</dbReference>
<dbReference type="SUPFAM" id="SSF55785">
    <property type="entry name" value="PYP-like sensor domain (PAS domain)"/>
    <property type="match status" value="1"/>
</dbReference>
<organism evidence="6 7">
    <name type="scientific">endosymbiont of Lamellibrachia luymesi</name>
    <dbReference type="NCBI Taxonomy" id="2200907"/>
    <lineage>
        <taxon>Bacteria</taxon>
        <taxon>Pseudomonadati</taxon>
        <taxon>Pseudomonadota</taxon>
        <taxon>Gammaproteobacteria</taxon>
        <taxon>sulfur-oxidizing symbionts</taxon>
    </lineage>
</organism>
<dbReference type="InterPro" id="IPR035965">
    <property type="entry name" value="PAS-like_dom_sf"/>
</dbReference>
<feature type="chain" id="PRO_5016754360" description="PAS domain-containing protein" evidence="4">
    <location>
        <begin position="24"/>
        <end position="486"/>
    </location>
</feature>
<dbReference type="PANTHER" id="PTHR35936:SF19">
    <property type="entry name" value="AMINO-ACID-BINDING PROTEIN YXEM-RELATED"/>
    <property type="match status" value="1"/>
</dbReference>
<dbReference type="CDD" id="cd01007">
    <property type="entry name" value="PBP2_BvgS_HisK_like"/>
    <property type="match status" value="1"/>
</dbReference>
<dbReference type="Gene3D" id="3.40.190.10">
    <property type="entry name" value="Periplasmic binding protein-like II"/>
    <property type="match status" value="2"/>
</dbReference>
<dbReference type="SMART" id="SM00062">
    <property type="entry name" value="PBPb"/>
    <property type="match status" value="1"/>
</dbReference>
<feature type="transmembrane region" description="Helical" evidence="3">
    <location>
        <begin position="269"/>
        <end position="290"/>
    </location>
</feature>
<dbReference type="Gene3D" id="3.30.450.20">
    <property type="entry name" value="PAS domain"/>
    <property type="match status" value="1"/>
</dbReference>
<keyword evidence="2 4" id="KW-0732">Signal</keyword>
<dbReference type="SUPFAM" id="SSF53850">
    <property type="entry name" value="Periplasmic binding protein-like II"/>
    <property type="match status" value="1"/>
</dbReference>
<dbReference type="SMART" id="SM00086">
    <property type="entry name" value="PAC"/>
    <property type="match status" value="1"/>
</dbReference>
<reference evidence="6 7" key="1">
    <citation type="journal article" date="2018" name="ISME J.">
        <title>Endosymbiont genomes yield clues of tubeworm success.</title>
        <authorList>
            <person name="Li Y."/>
            <person name="Liles M.R."/>
            <person name="Halanych K.M."/>
        </authorList>
    </citation>
    <scope>NUCLEOTIDE SEQUENCE [LARGE SCALE GENOMIC DNA]</scope>
    <source>
        <strain evidence="6">A1422</strain>
    </source>
</reference>
<proteinExistence type="inferred from homology"/>
<comment type="similarity">
    <text evidence="1">Belongs to the bacterial solute-binding protein 3 family.</text>
</comment>
<dbReference type="InterPro" id="IPR001610">
    <property type="entry name" value="PAC"/>
</dbReference>
<dbReference type="Pfam" id="PF08447">
    <property type="entry name" value="PAS_3"/>
    <property type="match status" value="1"/>
</dbReference>
<keyword evidence="3" id="KW-1133">Transmembrane helix</keyword>
<protein>
    <recommendedName>
        <fullName evidence="5">PAS domain-containing protein</fullName>
    </recommendedName>
</protein>
<dbReference type="Proteomes" id="UP000255508">
    <property type="component" value="Unassembled WGS sequence"/>
</dbReference>
<dbReference type="InterPro" id="IPR000014">
    <property type="entry name" value="PAS"/>
</dbReference>
<keyword evidence="3" id="KW-0812">Transmembrane</keyword>
<evidence type="ECO:0000256" key="1">
    <source>
        <dbReference type="ARBA" id="ARBA00010333"/>
    </source>
</evidence>
<dbReference type="InterPro" id="IPR013655">
    <property type="entry name" value="PAS_fold_3"/>
</dbReference>
<dbReference type="Pfam" id="PF00497">
    <property type="entry name" value="SBP_bac_3"/>
    <property type="match status" value="1"/>
</dbReference>
<dbReference type="PROSITE" id="PS50112">
    <property type="entry name" value="PAS"/>
    <property type="match status" value="1"/>
</dbReference>
<evidence type="ECO:0000259" key="5">
    <source>
        <dbReference type="PROSITE" id="PS50112"/>
    </source>
</evidence>
<accession>A0A370E1F0</accession>
<evidence type="ECO:0000313" key="6">
    <source>
        <dbReference type="EMBL" id="RDH92141.1"/>
    </source>
</evidence>
<feature type="signal peptide" evidence="4">
    <location>
        <begin position="1"/>
        <end position="23"/>
    </location>
</feature>
<evidence type="ECO:0000256" key="3">
    <source>
        <dbReference type="SAM" id="Phobius"/>
    </source>
</evidence>
<keyword evidence="3" id="KW-0472">Membrane</keyword>
<name>A0A370E1F0_9GAMM</name>
<dbReference type="AlphaFoldDB" id="A0A370E1F0"/>
<feature type="domain" description="PAS" evidence="5">
    <location>
        <begin position="359"/>
        <end position="412"/>
    </location>
</feature>